<dbReference type="GO" id="GO:0004512">
    <property type="term" value="F:inositol-3-phosphate synthase activity"/>
    <property type="evidence" value="ECO:0007669"/>
    <property type="project" value="InterPro"/>
</dbReference>
<dbReference type="AlphaFoldDB" id="A0A9X2L9A6"/>
<dbReference type="SUPFAM" id="SSF51735">
    <property type="entry name" value="NAD(P)-binding Rossmann-fold domains"/>
    <property type="match status" value="1"/>
</dbReference>
<dbReference type="GO" id="GO:0006021">
    <property type="term" value="P:inositol biosynthetic process"/>
    <property type="evidence" value="ECO:0007669"/>
    <property type="project" value="InterPro"/>
</dbReference>
<dbReference type="Proteomes" id="UP001142610">
    <property type="component" value="Unassembled WGS sequence"/>
</dbReference>
<proteinExistence type="predicted"/>
<organism evidence="2 3">
    <name type="scientific">Parvularcula maris</name>
    <dbReference type="NCBI Taxonomy" id="2965077"/>
    <lineage>
        <taxon>Bacteria</taxon>
        <taxon>Pseudomonadati</taxon>
        <taxon>Pseudomonadota</taxon>
        <taxon>Alphaproteobacteria</taxon>
        <taxon>Parvularculales</taxon>
        <taxon>Parvularculaceae</taxon>
        <taxon>Parvularcula</taxon>
    </lineage>
</organism>
<feature type="region of interest" description="Disordered" evidence="1">
    <location>
        <begin position="296"/>
        <end position="318"/>
    </location>
</feature>
<evidence type="ECO:0000313" key="3">
    <source>
        <dbReference type="Proteomes" id="UP001142610"/>
    </source>
</evidence>
<protein>
    <submittedName>
        <fullName evidence="2">Inositol-3-phosphate synthase</fullName>
    </submittedName>
</protein>
<dbReference type="InterPro" id="IPR002587">
    <property type="entry name" value="Myo-inos-1-P_Synthase"/>
</dbReference>
<accession>A0A9X2L9A6</accession>
<reference evidence="2" key="1">
    <citation type="submission" date="2022-07" db="EMBL/GenBank/DDBJ databases">
        <title>Parvularcula maris sp. nov., an algicidal bacterium isolated from seawater.</title>
        <authorList>
            <person name="Li F."/>
        </authorList>
    </citation>
    <scope>NUCLEOTIDE SEQUENCE</scope>
    <source>
        <strain evidence="2">BGMRC 0090</strain>
    </source>
</reference>
<sequence length="318" mass="33954">MASQLGVAIIGLSGQAASAAVATVELARRGRSSRADLPLGDRPNLAPYSGFRFAGWDMKGGSVLDAAFRHEAVDPQKLGTIEAALRAVKPWPALTGDGGAPQGCSGEHKRGEITLRERIECIQDDLDRFRQSVGGRAVAVNLSTPDFLTSRAAEAFQSRRALEEALDQQDRKIGPAMLYAYAAIDCGVPFVDFTESPATCASSIIDFAIERGVPLAGRPRGTEPSFHRSAEAAPLVIEVTRLIDYAAAHGARGTVETLSQSLGQLSGLSRSKARAELDIFGSLKLWLREQEARADEDGTSQAISLPDRREQSAGVRLN</sequence>
<dbReference type="Gene3D" id="3.40.50.720">
    <property type="entry name" value="NAD(P)-binding Rossmann-like Domain"/>
    <property type="match status" value="1"/>
</dbReference>
<keyword evidence="3" id="KW-1185">Reference proteome</keyword>
<dbReference type="EMBL" id="JANIBC010000005">
    <property type="protein sequence ID" value="MCQ8185483.1"/>
    <property type="molecule type" value="Genomic_DNA"/>
</dbReference>
<name>A0A9X2L9A6_9PROT</name>
<dbReference type="InterPro" id="IPR036291">
    <property type="entry name" value="NAD(P)-bd_dom_sf"/>
</dbReference>
<dbReference type="RefSeq" id="WP_256619369.1">
    <property type="nucleotide sequence ID" value="NZ_JANIBC010000005.1"/>
</dbReference>
<evidence type="ECO:0000313" key="2">
    <source>
        <dbReference type="EMBL" id="MCQ8185483.1"/>
    </source>
</evidence>
<evidence type="ECO:0000256" key="1">
    <source>
        <dbReference type="SAM" id="MobiDB-lite"/>
    </source>
</evidence>
<comment type="caution">
    <text evidence="2">The sequence shown here is derived from an EMBL/GenBank/DDBJ whole genome shotgun (WGS) entry which is preliminary data.</text>
</comment>
<dbReference type="GO" id="GO:0008654">
    <property type="term" value="P:phospholipid biosynthetic process"/>
    <property type="evidence" value="ECO:0007669"/>
    <property type="project" value="InterPro"/>
</dbReference>
<dbReference type="Pfam" id="PF07994">
    <property type="entry name" value="NAD_binding_5"/>
    <property type="match status" value="1"/>
</dbReference>
<gene>
    <name evidence="2" type="ORF">NOG11_08750</name>
</gene>